<accession>A0A0G0PTV9</accession>
<dbReference type="AlphaFoldDB" id="A0A0G0PTV9"/>
<sequence length="47" mass="5476">MNDDRVKSKIDRNLVKLDPNILCEQTKELEDFLSEKIVNQSRAVKCV</sequence>
<evidence type="ECO:0000313" key="2">
    <source>
        <dbReference type="Proteomes" id="UP000034706"/>
    </source>
</evidence>
<dbReference type="EMBL" id="LBVT01000006">
    <property type="protein sequence ID" value="KKQ92781.1"/>
    <property type="molecule type" value="Genomic_DNA"/>
</dbReference>
<feature type="non-terminal residue" evidence="1">
    <location>
        <position position="47"/>
    </location>
</feature>
<comment type="caution">
    <text evidence="1">The sequence shown here is derived from an EMBL/GenBank/DDBJ whole genome shotgun (WGS) entry which is preliminary data.</text>
</comment>
<gene>
    <name evidence="1" type="ORF">UT16_C0006G0012</name>
</gene>
<reference evidence="1 2" key="1">
    <citation type="journal article" date="2015" name="Nature">
        <title>rRNA introns, odd ribosomes, and small enigmatic genomes across a large radiation of phyla.</title>
        <authorList>
            <person name="Brown C.T."/>
            <person name="Hug L.A."/>
            <person name="Thomas B.C."/>
            <person name="Sharon I."/>
            <person name="Castelle C.J."/>
            <person name="Singh A."/>
            <person name="Wilkins M.J."/>
            <person name="Williams K.H."/>
            <person name="Banfield J.F."/>
        </authorList>
    </citation>
    <scope>NUCLEOTIDE SEQUENCE [LARGE SCALE GENOMIC DNA]</scope>
</reference>
<evidence type="ECO:0000313" key="1">
    <source>
        <dbReference type="EMBL" id="KKQ92781.1"/>
    </source>
</evidence>
<name>A0A0G0PTV9_9BACT</name>
<dbReference type="Proteomes" id="UP000034706">
    <property type="component" value="Unassembled WGS sequence"/>
</dbReference>
<protein>
    <submittedName>
        <fullName evidence="1">Uncharacterized protein</fullName>
    </submittedName>
</protein>
<organism evidence="1 2">
    <name type="scientific">Candidatus Azambacteria bacterium GW2011_GWA2_39_10</name>
    <dbReference type="NCBI Taxonomy" id="1618611"/>
    <lineage>
        <taxon>Bacteria</taxon>
        <taxon>Candidatus Azamiibacteriota</taxon>
    </lineage>
</organism>
<proteinExistence type="predicted"/>